<dbReference type="GO" id="GO:0008757">
    <property type="term" value="F:S-adenosylmethionine-dependent methyltransferase activity"/>
    <property type="evidence" value="ECO:0007669"/>
    <property type="project" value="UniProtKB-ARBA"/>
</dbReference>
<gene>
    <name evidence="1" type="ORF">A9F13_01g07876</name>
</gene>
<evidence type="ECO:0000313" key="2">
    <source>
        <dbReference type="Proteomes" id="UP000195602"/>
    </source>
</evidence>
<dbReference type="InterPro" id="IPR019410">
    <property type="entry name" value="Methyltransf_16"/>
</dbReference>
<dbReference type="SUPFAM" id="SSF53335">
    <property type="entry name" value="S-adenosyl-L-methionine-dependent methyltransferases"/>
    <property type="match status" value="1"/>
</dbReference>
<dbReference type="Pfam" id="PF10294">
    <property type="entry name" value="Methyltransf_16"/>
    <property type="match status" value="2"/>
</dbReference>
<reference evidence="1 2" key="1">
    <citation type="submission" date="2017-04" db="EMBL/GenBank/DDBJ databases">
        <title>Draft genome of the yeast Clavispora lusitaniae type strain CBS 6936.</title>
        <authorList>
            <person name="Durrens P."/>
            <person name="Klopp C."/>
            <person name="Biteau N."/>
            <person name="Fitton-Ouhabi V."/>
            <person name="Dementhon K."/>
            <person name="Accoceberry I."/>
            <person name="Sherman D.J."/>
            <person name="Noel T."/>
        </authorList>
    </citation>
    <scope>NUCLEOTIDE SEQUENCE [LARGE SCALE GENOMIC DNA]</scope>
    <source>
        <strain evidence="1 2">CBS 6936</strain>
    </source>
</reference>
<dbReference type="EMBL" id="LYUB02000001">
    <property type="protein sequence ID" value="OVF11295.1"/>
    <property type="molecule type" value="Genomic_DNA"/>
</dbReference>
<dbReference type="AlphaFoldDB" id="A0AA91Q5B0"/>
<dbReference type="PANTHER" id="PTHR14614">
    <property type="entry name" value="HEPATOCELLULAR CARCINOMA-ASSOCIATED ANTIGEN"/>
    <property type="match status" value="1"/>
</dbReference>
<dbReference type="InterPro" id="IPR029063">
    <property type="entry name" value="SAM-dependent_MTases_sf"/>
</dbReference>
<organism evidence="1 2">
    <name type="scientific">Clavispora lusitaniae</name>
    <name type="common">Candida lusitaniae</name>
    <dbReference type="NCBI Taxonomy" id="36911"/>
    <lineage>
        <taxon>Eukaryota</taxon>
        <taxon>Fungi</taxon>
        <taxon>Dikarya</taxon>
        <taxon>Ascomycota</taxon>
        <taxon>Saccharomycotina</taxon>
        <taxon>Pichiomycetes</taxon>
        <taxon>Metschnikowiaceae</taxon>
        <taxon>Clavispora</taxon>
    </lineage>
</organism>
<protein>
    <submittedName>
        <fullName evidence="1">Uncharacterized protein</fullName>
    </submittedName>
</protein>
<dbReference type="PANTHER" id="PTHR14614:SF130">
    <property type="entry name" value="PROTEIN-LYSINE N-METHYLTRANSFERASE EEF2KMT"/>
    <property type="match status" value="1"/>
</dbReference>
<proteinExistence type="predicted"/>
<dbReference type="Gene3D" id="3.40.50.150">
    <property type="entry name" value="Vaccinia Virus protein VP39"/>
    <property type="match status" value="1"/>
</dbReference>
<sequence>MRRLSVSAVLACLQQRVPANDFLCYDISSLLDEDSQRQIHQLLVEIAKTNPFYVKVFLSRYIRLLESQTDVAEELYELVCDSSILGATEPSATATDVLRYGVGSKATVAIRENPKVISGHGTTGLRTWEAALYLSNMLNTPGALGPLDLKGRRIVELGAGTGLVSLALLQQKDVHQFSHIIVTDGDTALVENLQPTFALNGVQLHRGDKDDGAERQADEMQSGNICGSEPCAFAQQLLWGTTNRQSSSFIQEAPQADIVVAADVTYDKSIVPQLCDTIGDFLVGGTTAVFVAATVRNLETLEVWEKELDRRFVWRTQCVASDPHSLEMDCWFKKGTPEIRIYHISGVISRVEAS</sequence>
<dbReference type="Proteomes" id="UP000195602">
    <property type="component" value="Unassembled WGS sequence"/>
</dbReference>
<accession>A0AA91Q5B0</accession>
<name>A0AA91Q5B0_CLALS</name>
<dbReference type="KEGG" id="clus:A9F13_01g07876"/>
<evidence type="ECO:0000313" key="1">
    <source>
        <dbReference type="EMBL" id="OVF11295.1"/>
    </source>
</evidence>
<dbReference type="GO" id="GO:0005737">
    <property type="term" value="C:cytoplasm"/>
    <property type="evidence" value="ECO:0007669"/>
    <property type="project" value="TreeGrafter"/>
</dbReference>
<comment type="caution">
    <text evidence="1">The sequence shown here is derived from an EMBL/GenBank/DDBJ whole genome shotgun (WGS) entry which is preliminary data.</text>
</comment>